<gene>
    <name evidence="2" type="ORF">GP2143_07409</name>
</gene>
<feature type="signal peptide" evidence="1">
    <location>
        <begin position="1"/>
        <end position="24"/>
    </location>
</feature>
<evidence type="ECO:0000256" key="1">
    <source>
        <dbReference type="SAM" id="SignalP"/>
    </source>
</evidence>
<dbReference type="Proteomes" id="UP000004931">
    <property type="component" value="Unassembled WGS sequence"/>
</dbReference>
<keyword evidence="1" id="KW-0732">Signal</keyword>
<organism evidence="2 3">
    <name type="scientific">marine gamma proteobacterium HTCC2143</name>
    <dbReference type="NCBI Taxonomy" id="247633"/>
    <lineage>
        <taxon>Bacteria</taxon>
        <taxon>Pseudomonadati</taxon>
        <taxon>Pseudomonadota</taxon>
        <taxon>Gammaproteobacteria</taxon>
        <taxon>Cellvibrionales</taxon>
        <taxon>Spongiibacteraceae</taxon>
        <taxon>BD1-7 clade</taxon>
    </lineage>
</organism>
<name>A0YC39_9GAMM</name>
<sequence length="124" mass="14432">MSNFKTVILFFMAVLFLVPAAVHAEEEKPAWLQPEVLKSAVAINMTDEQKPKFQTAITAYLTDLQKSYKKILRGRDTTDLQRKIKRMNKKLTKKMDDSMAEFLSEQQMPKYELYRDALINAMKP</sequence>
<keyword evidence="3" id="KW-1185">Reference proteome</keyword>
<dbReference type="EMBL" id="AAVT01000003">
    <property type="protein sequence ID" value="EAW31358.1"/>
    <property type="molecule type" value="Genomic_DNA"/>
</dbReference>
<dbReference type="AlphaFoldDB" id="A0YC39"/>
<comment type="caution">
    <text evidence="2">The sequence shown here is derived from an EMBL/GenBank/DDBJ whole genome shotgun (WGS) entry which is preliminary data.</text>
</comment>
<proteinExistence type="predicted"/>
<feature type="chain" id="PRO_5002630876" evidence="1">
    <location>
        <begin position="25"/>
        <end position="124"/>
    </location>
</feature>
<reference evidence="2 3" key="1">
    <citation type="journal article" date="2010" name="J. Bacteriol.">
        <title>Genome sequence of the oligotrophic marine Gammaproteobacterium HTCC2143, isolated from the Oregon Coast.</title>
        <authorList>
            <person name="Oh H.M."/>
            <person name="Kang I."/>
            <person name="Ferriera S."/>
            <person name="Giovannoni S.J."/>
            <person name="Cho J.C."/>
        </authorList>
    </citation>
    <scope>NUCLEOTIDE SEQUENCE [LARGE SCALE GENOMIC DNA]</scope>
    <source>
        <strain evidence="2 3">HTCC2143</strain>
    </source>
</reference>
<protein>
    <submittedName>
        <fullName evidence="2">Uncharacterized protein</fullName>
    </submittedName>
</protein>
<accession>A0YC39</accession>
<evidence type="ECO:0000313" key="3">
    <source>
        <dbReference type="Proteomes" id="UP000004931"/>
    </source>
</evidence>
<evidence type="ECO:0000313" key="2">
    <source>
        <dbReference type="EMBL" id="EAW31358.1"/>
    </source>
</evidence>